<gene>
    <name evidence="2" type="ORF">ANE_LOCUS10563</name>
</gene>
<protein>
    <submittedName>
        <fullName evidence="2">Uncharacterized protein</fullName>
    </submittedName>
</protein>
<dbReference type="EMBL" id="CABITT030000004">
    <property type="protein sequence ID" value="VVB00119.1"/>
    <property type="molecule type" value="Genomic_DNA"/>
</dbReference>
<comment type="caution">
    <text evidence="2">The sequence shown here is derived from an EMBL/GenBank/DDBJ whole genome shotgun (WGS) entry which is preliminary data.</text>
</comment>
<feature type="coiled-coil region" evidence="1">
    <location>
        <begin position="187"/>
        <end position="221"/>
    </location>
</feature>
<evidence type="ECO:0000256" key="1">
    <source>
        <dbReference type="SAM" id="Coils"/>
    </source>
</evidence>
<evidence type="ECO:0000313" key="2">
    <source>
        <dbReference type="EMBL" id="VVB00119.1"/>
    </source>
</evidence>
<organism evidence="2 3">
    <name type="scientific">Arabis nemorensis</name>
    <dbReference type="NCBI Taxonomy" id="586526"/>
    <lineage>
        <taxon>Eukaryota</taxon>
        <taxon>Viridiplantae</taxon>
        <taxon>Streptophyta</taxon>
        <taxon>Embryophyta</taxon>
        <taxon>Tracheophyta</taxon>
        <taxon>Spermatophyta</taxon>
        <taxon>Magnoliopsida</taxon>
        <taxon>eudicotyledons</taxon>
        <taxon>Gunneridae</taxon>
        <taxon>Pentapetalae</taxon>
        <taxon>rosids</taxon>
        <taxon>malvids</taxon>
        <taxon>Brassicales</taxon>
        <taxon>Brassicaceae</taxon>
        <taxon>Arabideae</taxon>
        <taxon>Arabis</taxon>
    </lineage>
</organism>
<reference evidence="2" key="1">
    <citation type="submission" date="2019-07" db="EMBL/GenBank/DDBJ databases">
        <authorList>
            <person name="Dittberner H."/>
        </authorList>
    </citation>
    <scope>NUCLEOTIDE SEQUENCE [LARGE SCALE GENOMIC DNA]</scope>
</reference>
<dbReference type="AlphaFoldDB" id="A0A565BES7"/>
<keyword evidence="3" id="KW-1185">Reference proteome</keyword>
<sequence length="283" mass="33819">MEGRNNVEIKLEETIARQEENLEKVLLECYEDEQDKSRLQARPWSKCTKRKYVRAIEREKLEKVKCELETFKIRHELVEEHVHADKRDVNAMREERDNALKLVHEITTKHDNMCLNAERFESKYKRELIFTTAFMKEKQVMKTKHENMCLKVKEFESEYKSELNLTKALMKEKQEITTKHENMCLKAKKFKSKYKRELNLKEDLMKEKEELEISYNIKDADADAMRKERDNAIEVVNEITTRLEQLVASFICPISQASPYNLDIFTRRLHAQHSISYTSNIHV</sequence>
<proteinExistence type="predicted"/>
<keyword evidence="1" id="KW-0175">Coiled coil</keyword>
<evidence type="ECO:0000313" key="3">
    <source>
        <dbReference type="Proteomes" id="UP000489600"/>
    </source>
</evidence>
<name>A0A565BES7_9BRAS</name>
<dbReference type="Proteomes" id="UP000489600">
    <property type="component" value="Unassembled WGS sequence"/>
</dbReference>
<accession>A0A565BES7</accession>